<organism evidence="1 2">
    <name type="scientific">Allacma fusca</name>
    <dbReference type="NCBI Taxonomy" id="39272"/>
    <lineage>
        <taxon>Eukaryota</taxon>
        <taxon>Metazoa</taxon>
        <taxon>Ecdysozoa</taxon>
        <taxon>Arthropoda</taxon>
        <taxon>Hexapoda</taxon>
        <taxon>Collembola</taxon>
        <taxon>Symphypleona</taxon>
        <taxon>Sminthuridae</taxon>
        <taxon>Allacma</taxon>
    </lineage>
</organism>
<dbReference type="EMBL" id="CAJVCH010539615">
    <property type="protein sequence ID" value="CAG7826397.1"/>
    <property type="molecule type" value="Genomic_DNA"/>
</dbReference>
<evidence type="ECO:0000313" key="2">
    <source>
        <dbReference type="Proteomes" id="UP000708208"/>
    </source>
</evidence>
<protein>
    <submittedName>
        <fullName evidence="1">Uncharacterized protein</fullName>
    </submittedName>
</protein>
<sequence>DLITWEGKKGNYRIPIAVTKIANNLHTHCKQTLS</sequence>
<evidence type="ECO:0000313" key="1">
    <source>
        <dbReference type="EMBL" id="CAG7826397.1"/>
    </source>
</evidence>
<name>A0A8J2KZY2_9HEXA</name>
<gene>
    <name evidence="1" type="ORF">AFUS01_LOCUS36451</name>
</gene>
<keyword evidence="2" id="KW-1185">Reference proteome</keyword>
<accession>A0A8J2KZY2</accession>
<comment type="caution">
    <text evidence="1">The sequence shown here is derived from an EMBL/GenBank/DDBJ whole genome shotgun (WGS) entry which is preliminary data.</text>
</comment>
<dbReference type="AlphaFoldDB" id="A0A8J2KZY2"/>
<reference evidence="1" key="1">
    <citation type="submission" date="2021-06" db="EMBL/GenBank/DDBJ databases">
        <authorList>
            <person name="Hodson N. C."/>
            <person name="Mongue J. A."/>
            <person name="Jaron S. K."/>
        </authorList>
    </citation>
    <scope>NUCLEOTIDE SEQUENCE</scope>
</reference>
<proteinExistence type="predicted"/>
<feature type="non-terminal residue" evidence="1">
    <location>
        <position position="34"/>
    </location>
</feature>
<dbReference type="Proteomes" id="UP000708208">
    <property type="component" value="Unassembled WGS sequence"/>
</dbReference>